<dbReference type="Pfam" id="PF03193">
    <property type="entry name" value="RsgA_GTPase"/>
    <property type="match status" value="1"/>
</dbReference>
<keyword evidence="5 10" id="KW-0547">Nucleotide-binding</keyword>
<keyword evidence="4 10" id="KW-0699">rRNA-binding</keyword>
<keyword evidence="6 10" id="KW-0378">Hydrolase</keyword>
<dbReference type="InterPro" id="IPR031944">
    <property type="entry name" value="RsgA_N"/>
</dbReference>
<gene>
    <name evidence="10" type="primary">rsgA</name>
    <name evidence="13" type="ORF">XJ44_07980</name>
</gene>
<feature type="binding site" evidence="10">
    <location>
        <begin position="115"/>
        <end position="118"/>
    </location>
    <ligand>
        <name>GTP</name>
        <dbReference type="ChEBI" id="CHEBI:37565"/>
    </ligand>
</feature>
<comment type="similarity">
    <text evidence="10">Belongs to the TRAFAC class YlqF/YawG GTPase family. RsgA subfamily.</text>
</comment>
<dbReference type="EMBL" id="LBFC01000022">
    <property type="protein sequence ID" value="ONN26792.1"/>
    <property type="molecule type" value="Genomic_DNA"/>
</dbReference>
<dbReference type="CDD" id="cd01854">
    <property type="entry name" value="YjeQ_EngC"/>
    <property type="match status" value="1"/>
</dbReference>
<comment type="function">
    <text evidence="10">One of several proteins that assist in the late maturation steps of the functional core of the 30S ribosomal subunit. Helps release RbfA from mature subunits. May play a role in the assembly of ribosomal proteins into the subunit. Circularly permuted GTPase that catalyzes slow GTP hydrolysis, GTPase activity is stimulated by the 30S ribosomal subunit.</text>
</comment>
<dbReference type="InterPro" id="IPR030378">
    <property type="entry name" value="G_CP_dom"/>
</dbReference>
<dbReference type="SUPFAM" id="SSF50249">
    <property type="entry name" value="Nucleic acid-binding proteins"/>
    <property type="match status" value="1"/>
</dbReference>
<dbReference type="PROSITE" id="PS51721">
    <property type="entry name" value="G_CP"/>
    <property type="match status" value="1"/>
</dbReference>
<name>A0ABX3IG37_9BACT</name>
<evidence type="ECO:0000256" key="6">
    <source>
        <dbReference type="ARBA" id="ARBA00022801"/>
    </source>
</evidence>
<feature type="domain" description="EngC GTPase" evidence="11">
    <location>
        <begin position="75"/>
        <end position="221"/>
    </location>
</feature>
<protein>
    <recommendedName>
        <fullName evidence="10">Small ribosomal subunit biogenesis GTPase RsgA</fullName>
        <ecNumber evidence="10">3.6.1.-</ecNumber>
    </recommendedName>
</protein>
<evidence type="ECO:0000313" key="14">
    <source>
        <dbReference type="Proteomes" id="UP000242616"/>
    </source>
</evidence>
<feature type="domain" description="CP-type G" evidence="12">
    <location>
        <begin position="66"/>
        <end position="223"/>
    </location>
</feature>
<proteinExistence type="inferred from homology"/>
<comment type="subcellular location">
    <subcellularLocation>
        <location evidence="10">Cytoplasm</location>
    </subcellularLocation>
</comment>
<dbReference type="PANTHER" id="PTHR32120">
    <property type="entry name" value="SMALL RIBOSOMAL SUBUNIT BIOGENESIS GTPASE RSGA"/>
    <property type="match status" value="1"/>
</dbReference>
<evidence type="ECO:0000259" key="12">
    <source>
        <dbReference type="PROSITE" id="PS51721"/>
    </source>
</evidence>
<evidence type="ECO:0000256" key="9">
    <source>
        <dbReference type="ARBA" id="ARBA00023134"/>
    </source>
</evidence>
<keyword evidence="3 10" id="KW-0479">Metal-binding</keyword>
<organism evidence="13 14">
    <name type="scientific">Thermosipho affectus</name>
    <dbReference type="NCBI Taxonomy" id="660294"/>
    <lineage>
        <taxon>Bacteria</taxon>
        <taxon>Thermotogati</taxon>
        <taxon>Thermotogota</taxon>
        <taxon>Thermotogae</taxon>
        <taxon>Thermotogales</taxon>
        <taxon>Fervidobacteriaceae</taxon>
        <taxon>Thermosipho</taxon>
    </lineage>
</organism>
<dbReference type="Gene3D" id="2.40.50.140">
    <property type="entry name" value="Nucleic acid-binding proteins"/>
    <property type="match status" value="1"/>
</dbReference>
<dbReference type="NCBIfam" id="TIGR00157">
    <property type="entry name" value="ribosome small subunit-dependent GTPase A"/>
    <property type="match status" value="1"/>
</dbReference>
<accession>A0ABX3IG37</accession>
<keyword evidence="8 10" id="KW-0694">RNA-binding</keyword>
<evidence type="ECO:0000256" key="2">
    <source>
        <dbReference type="ARBA" id="ARBA00022517"/>
    </source>
</evidence>
<keyword evidence="2 10" id="KW-0690">Ribosome biogenesis</keyword>
<dbReference type="RefSeq" id="WP_077198653.1">
    <property type="nucleotide sequence ID" value="NZ_LBFC01000022.1"/>
</dbReference>
<dbReference type="Pfam" id="PF16745">
    <property type="entry name" value="RsgA_N"/>
    <property type="match status" value="1"/>
</dbReference>
<evidence type="ECO:0000256" key="4">
    <source>
        <dbReference type="ARBA" id="ARBA00022730"/>
    </source>
</evidence>
<dbReference type="PROSITE" id="PS50936">
    <property type="entry name" value="ENGC_GTPASE"/>
    <property type="match status" value="1"/>
</dbReference>
<dbReference type="Gene3D" id="1.10.40.50">
    <property type="entry name" value="Probable gtpase engc, domain 3"/>
    <property type="match status" value="1"/>
</dbReference>
<dbReference type="InterPro" id="IPR027417">
    <property type="entry name" value="P-loop_NTPase"/>
</dbReference>
<evidence type="ECO:0000256" key="10">
    <source>
        <dbReference type="HAMAP-Rule" id="MF_01820"/>
    </source>
</evidence>
<evidence type="ECO:0000259" key="11">
    <source>
        <dbReference type="PROSITE" id="PS50936"/>
    </source>
</evidence>
<comment type="caution">
    <text evidence="13">The sequence shown here is derived from an EMBL/GenBank/DDBJ whole genome shotgun (WGS) entry which is preliminary data.</text>
</comment>
<sequence length="288" mass="32633">MRKKGLVLKFMSNMALVEDIETGKVFICKLRGKFKEQGIRPIVGDFVEYRHIVGNEGIVENILNRKNELKRPRVANIDQVVIVTSLKRPEVPLKILDRYLVLVENVKIPAVIVLNKCDLLSREEIDVFLSIYSKMYPVFLVSAKNRMGIDKLVEVFKDKVSTMAGMSGVGKSSILNAINPGLSLKVGEISKKLDRGKHTTTVIELLKFDFGGWIADTPGFASLDISEVESEELKNYFPEFSNFLCLYPDCNHIHEPECGIKRAVEDGLIAKSRYESYFEMFHELLEGN</sequence>
<keyword evidence="14" id="KW-1185">Reference proteome</keyword>
<evidence type="ECO:0000256" key="5">
    <source>
        <dbReference type="ARBA" id="ARBA00022741"/>
    </source>
</evidence>
<keyword evidence="9 10" id="KW-0342">GTP-binding</keyword>
<evidence type="ECO:0000313" key="13">
    <source>
        <dbReference type="EMBL" id="ONN26792.1"/>
    </source>
</evidence>
<evidence type="ECO:0000256" key="1">
    <source>
        <dbReference type="ARBA" id="ARBA00022490"/>
    </source>
</evidence>
<dbReference type="EC" id="3.6.1.-" evidence="10"/>
<evidence type="ECO:0000256" key="8">
    <source>
        <dbReference type="ARBA" id="ARBA00022884"/>
    </source>
</evidence>
<feature type="binding site" evidence="10">
    <location>
        <position position="245"/>
    </location>
    <ligand>
        <name>Zn(2+)</name>
        <dbReference type="ChEBI" id="CHEBI:29105"/>
    </ligand>
</feature>
<feature type="binding site" evidence="10">
    <location>
        <position position="258"/>
    </location>
    <ligand>
        <name>Zn(2+)</name>
        <dbReference type="ChEBI" id="CHEBI:29105"/>
    </ligand>
</feature>
<feature type="binding site" evidence="10">
    <location>
        <position position="252"/>
    </location>
    <ligand>
        <name>Zn(2+)</name>
        <dbReference type="ChEBI" id="CHEBI:29105"/>
    </ligand>
</feature>
<feature type="binding site" evidence="10">
    <location>
        <position position="250"/>
    </location>
    <ligand>
        <name>Zn(2+)</name>
        <dbReference type="ChEBI" id="CHEBI:29105"/>
    </ligand>
</feature>
<comment type="cofactor">
    <cofactor evidence="10">
        <name>Zn(2+)</name>
        <dbReference type="ChEBI" id="CHEBI:29105"/>
    </cofactor>
    <text evidence="10">Binds 1 zinc ion per subunit.</text>
</comment>
<evidence type="ECO:0000256" key="7">
    <source>
        <dbReference type="ARBA" id="ARBA00022833"/>
    </source>
</evidence>
<dbReference type="Proteomes" id="UP000242616">
    <property type="component" value="Unassembled WGS sequence"/>
</dbReference>
<dbReference type="HAMAP" id="MF_01820">
    <property type="entry name" value="GTPase_RsgA"/>
    <property type="match status" value="1"/>
</dbReference>
<reference evidence="13 14" key="1">
    <citation type="submission" date="2015-06" db="EMBL/GenBank/DDBJ databases">
        <title>Genome sequencing of Thermotogales isolates from hydrothermal vents.</title>
        <authorList>
            <person name="Haverkamp T.H."/>
            <person name="Kublanov I.V."/>
            <person name="Nesbo C.L."/>
        </authorList>
    </citation>
    <scope>NUCLEOTIDE SEQUENCE [LARGE SCALE GENOMIC DNA]</scope>
    <source>
        <strain evidence="14">ik275mar</strain>
    </source>
</reference>
<dbReference type="SUPFAM" id="SSF52540">
    <property type="entry name" value="P-loop containing nucleoside triphosphate hydrolases"/>
    <property type="match status" value="1"/>
</dbReference>
<dbReference type="InterPro" id="IPR004881">
    <property type="entry name" value="Ribosome_biogen_GTPase_RsgA"/>
</dbReference>
<feature type="binding site" evidence="10">
    <location>
        <begin position="165"/>
        <end position="173"/>
    </location>
    <ligand>
        <name>GTP</name>
        <dbReference type="ChEBI" id="CHEBI:37565"/>
    </ligand>
</feature>
<dbReference type="Gene3D" id="3.40.50.300">
    <property type="entry name" value="P-loop containing nucleotide triphosphate hydrolases"/>
    <property type="match status" value="1"/>
</dbReference>
<comment type="subunit">
    <text evidence="10">Monomer. Associates with 30S ribosomal subunit, binds 16S rRNA.</text>
</comment>
<dbReference type="InterPro" id="IPR012340">
    <property type="entry name" value="NA-bd_OB-fold"/>
</dbReference>
<keyword evidence="7 10" id="KW-0862">Zinc</keyword>
<evidence type="ECO:0000256" key="3">
    <source>
        <dbReference type="ARBA" id="ARBA00022723"/>
    </source>
</evidence>
<dbReference type="CDD" id="cd04466">
    <property type="entry name" value="S1_YloQ_GTPase"/>
    <property type="match status" value="1"/>
</dbReference>
<dbReference type="PANTHER" id="PTHR32120:SF11">
    <property type="entry name" value="SMALL RIBOSOMAL SUBUNIT BIOGENESIS GTPASE RSGA 1, MITOCHONDRIAL-RELATED"/>
    <property type="match status" value="1"/>
</dbReference>
<dbReference type="InterPro" id="IPR010914">
    <property type="entry name" value="RsgA_GTPase_dom"/>
</dbReference>
<keyword evidence="1 10" id="KW-0963">Cytoplasm</keyword>